<dbReference type="EMBL" id="CM042885">
    <property type="protein sequence ID" value="KAI4365263.1"/>
    <property type="molecule type" value="Genomic_DNA"/>
</dbReference>
<sequence>MSSMSSNHHQTTERVMNNRCFFVLYIIKEVAPFNQFAHRWCDNICHDTSSRRSSLLLYWDDFSTWLNPCVYNKSINDTFSASGLKNRVDYSSLSMHSFPSSISVDHGVLHN</sequence>
<keyword evidence="2" id="KW-1185">Reference proteome</keyword>
<organism evidence="1 2">
    <name type="scientific">Melastoma candidum</name>
    <dbReference type="NCBI Taxonomy" id="119954"/>
    <lineage>
        <taxon>Eukaryota</taxon>
        <taxon>Viridiplantae</taxon>
        <taxon>Streptophyta</taxon>
        <taxon>Embryophyta</taxon>
        <taxon>Tracheophyta</taxon>
        <taxon>Spermatophyta</taxon>
        <taxon>Magnoliopsida</taxon>
        <taxon>eudicotyledons</taxon>
        <taxon>Gunneridae</taxon>
        <taxon>Pentapetalae</taxon>
        <taxon>rosids</taxon>
        <taxon>malvids</taxon>
        <taxon>Myrtales</taxon>
        <taxon>Melastomataceae</taxon>
        <taxon>Melastomatoideae</taxon>
        <taxon>Melastomateae</taxon>
        <taxon>Melastoma</taxon>
    </lineage>
</organism>
<protein>
    <submittedName>
        <fullName evidence="1">Uncharacterized protein</fullName>
    </submittedName>
</protein>
<gene>
    <name evidence="1" type="ORF">MLD38_021262</name>
</gene>
<name>A0ACB9QEZ4_9MYRT</name>
<reference evidence="2" key="1">
    <citation type="journal article" date="2023" name="Front. Plant Sci.">
        <title>Chromosomal-level genome assembly of Melastoma candidum provides insights into trichome evolution.</title>
        <authorList>
            <person name="Zhong Y."/>
            <person name="Wu W."/>
            <person name="Sun C."/>
            <person name="Zou P."/>
            <person name="Liu Y."/>
            <person name="Dai S."/>
            <person name="Zhou R."/>
        </authorList>
    </citation>
    <scope>NUCLEOTIDE SEQUENCE [LARGE SCALE GENOMIC DNA]</scope>
</reference>
<proteinExistence type="predicted"/>
<evidence type="ECO:0000313" key="2">
    <source>
        <dbReference type="Proteomes" id="UP001057402"/>
    </source>
</evidence>
<dbReference type="Proteomes" id="UP001057402">
    <property type="component" value="Chromosome 6"/>
</dbReference>
<evidence type="ECO:0000313" key="1">
    <source>
        <dbReference type="EMBL" id="KAI4365263.1"/>
    </source>
</evidence>
<accession>A0ACB9QEZ4</accession>
<comment type="caution">
    <text evidence="1">The sequence shown here is derived from an EMBL/GenBank/DDBJ whole genome shotgun (WGS) entry which is preliminary data.</text>
</comment>